<keyword evidence="3" id="KW-0731">Sigma factor</keyword>
<dbReference type="Gene3D" id="1.10.1740.10">
    <property type="match status" value="1"/>
</dbReference>
<keyword evidence="8" id="KW-1185">Reference proteome</keyword>
<proteinExistence type="inferred from homology"/>
<dbReference type="Pfam" id="PF08281">
    <property type="entry name" value="Sigma70_r4_2"/>
    <property type="match status" value="1"/>
</dbReference>
<dbReference type="Proteomes" id="UP001524642">
    <property type="component" value="Unassembled WGS sequence"/>
</dbReference>
<feature type="domain" description="RNA polymerase sigma factor 70 region 4 type 2" evidence="5">
    <location>
        <begin position="100"/>
        <end position="152"/>
    </location>
</feature>
<dbReference type="PANTHER" id="PTHR43133">
    <property type="entry name" value="RNA POLYMERASE ECF-TYPE SIGMA FACTO"/>
    <property type="match status" value="1"/>
</dbReference>
<feature type="domain" description="PhyR sigma2" evidence="6">
    <location>
        <begin position="9"/>
        <end position="62"/>
    </location>
</feature>
<dbReference type="CDD" id="cd06171">
    <property type="entry name" value="Sigma70_r4"/>
    <property type="match status" value="1"/>
</dbReference>
<dbReference type="RefSeq" id="WP_257717459.1">
    <property type="nucleotide sequence ID" value="NZ_JANJOU010000016.1"/>
</dbReference>
<keyword evidence="2" id="KW-0805">Transcription regulation</keyword>
<dbReference type="SUPFAM" id="SSF88946">
    <property type="entry name" value="Sigma2 domain of RNA polymerase sigma factors"/>
    <property type="match status" value="1"/>
</dbReference>
<dbReference type="NCBIfam" id="TIGR02937">
    <property type="entry name" value="sigma70-ECF"/>
    <property type="match status" value="1"/>
</dbReference>
<dbReference type="PANTHER" id="PTHR43133:SF25">
    <property type="entry name" value="RNA POLYMERASE SIGMA FACTOR RFAY-RELATED"/>
    <property type="match status" value="1"/>
</dbReference>
<gene>
    <name evidence="7" type="ORF">NRP21_17200</name>
</gene>
<dbReference type="InterPro" id="IPR013325">
    <property type="entry name" value="RNA_pol_sigma_r2"/>
</dbReference>
<dbReference type="InterPro" id="IPR014284">
    <property type="entry name" value="RNA_pol_sigma-70_dom"/>
</dbReference>
<comment type="caution">
    <text evidence="7">The sequence shown here is derived from an EMBL/GenBank/DDBJ whole genome shotgun (WGS) entry which is preliminary data.</text>
</comment>
<dbReference type="SUPFAM" id="SSF88659">
    <property type="entry name" value="Sigma3 and sigma4 domains of RNA polymerase sigma factors"/>
    <property type="match status" value="1"/>
</dbReference>
<organism evidence="7 8">
    <name type="scientific">Roseomonas populi</name>
    <dbReference type="NCBI Taxonomy" id="3121582"/>
    <lineage>
        <taxon>Bacteria</taxon>
        <taxon>Pseudomonadati</taxon>
        <taxon>Pseudomonadota</taxon>
        <taxon>Alphaproteobacteria</taxon>
        <taxon>Acetobacterales</taxon>
        <taxon>Roseomonadaceae</taxon>
        <taxon>Roseomonas</taxon>
    </lineage>
</organism>
<evidence type="ECO:0000259" key="5">
    <source>
        <dbReference type="Pfam" id="PF08281"/>
    </source>
</evidence>
<dbReference type="InterPro" id="IPR039425">
    <property type="entry name" value="RNA_pol_sigma-70-like"/>
</dbReference>
<accession>A0ABT1X9Y7</accession>
<evidence type="ECO:0000256" key="3">
    <source>
        <dbReference type="ARBA" id="ARBA00023082"/>
    </source>
</evidence>
<dbReference type="InterPro" id="IPR036388">
    <property type="entry name" value="WH-like_DNA-bd_sf"/>
</dbReference>
<dbReference type="Pfam" id="PF22029">
    <property type="entry name" value="PhyR_sigma2"/>
    <property type="match status" value="1"/>
</dbReference>
<evidence type="ECO:0000313" key="7">
    <source>
        <dbReference type="EMBL" id="MCR0983794.1"/>
    </source>
</evidence>
<dbReference type="InterPro" id="IPR013324">
    <property type="entry name" value="RNA_pol_sigma_r3/r4-like"/>
</dbReference>
<protein>
    <submittedName>
        <fullName evidence="7">Sigma-70 family RNA polymerase sigma factor</fullName>
    </submittedName>
</protein>
<evidence type="ECO:0000256" key="4">
    <source>
        <dbReference type="ARBA" id="ARBA00023163"/>
    </source>
</evidence>
<evidence type="ECO:0000256" key="1">
    <source>
        <dbReference type="ARBA" id="ARBA00010641"/>
    </source>
</evidence>
<dbReference type="InterPro" id="IPR053866">
    <property type="entry name" value="PhyR_sigma2"/>
</dbReference>
<comment type="similarity">
    <text evidence="1">Belongs to the sigma-70 factor family. ECF subfamily.</text>
</comment>
<evidence type="ECO:0000313" key="8">
    <source>
        <dbReference type="Proteomes" id="UP001524642"/>
    </source>
</evidence>
<dbReference type="InterPro" id="IPR013249">
    <property type="entry name" value="RNA_pol_sigma70_r4_t2"/>
</dbReference>
<evidence type="ECO:0000256" key="2">
    <source>
        <dbReference type="ARBA" id="ARBA00023015"/>
    </source>
</evidence>
<reference evidence="7 8" key="1">
    <citation type="submission" date="2022-06" db="EMBL/GenBank/DDBJ databases">
        <title>Roseomonas CN29.</title>
        <authorList>
            <person name="Cheng Y."/>
            <person name="He X."/>
        </authorList>
    </citation>
    <scope>NUCLEOTIDE SEQUENCE [LARGE SCALE GENOMIC DNA]</scope>
    <source>
        <strain evidence="7 8">CN29</strain>
    </source>
</reference>
<evidence type="ECO:0000259" key="6">
    <source>
        <dbReference type="Pfam" id="PF22029"/>
    </source>
</evidence>
<dbReference type="Gene3D" id="1.10.10.10">
    <property type="entry name" value="Winged helix-like DNA-binding domain superfamily/Winged helix DNA-binding domain"/>
    <property type="match status" value="1"/>
</dbReference>
<sequence length="172" mass="19227">MTDTVQSLEPMIPALRRYARALLRDRSAADDLVQDGLERALSRWHLRRAEGNARAWVFAILHNLAINRLRQGARRGPHLPLEEVAEPGMPPVQDDALRHRDLLRALDTLPEDQRSVLLLVSVEDLSYAEAAAALGVPVGTVMSRLARGRERLRQAMEGEAASAEVPHLRRVK</sequence>
<keyword evidence="4" id="KW-0804">Transcription</keyword>
<dbReference type="EMBL" id="JANJOU010000016">
    <property type="protein sequence ID" value="MCR0983794.1"/>
    <property type="molecule type" value="Genomic_DNA"/>
</dbReference>
<name>A0ABT1X9Y7_9PROT</name>